<protein>
    <submittedName>
        <fullName evidence="3">Cytochrome c oxidase cbb3-type subunit 4</fullName>
    </submittedName>
</protein>
<dbReference type="AlphaFoldDB" id="A0A4R1YXM7"/>
<proteinExistence type="predicted"/>
<reference evidence="3 4" key="1">
    <citation type="submission" date="2019-03" db="EMBL/GenBank/DDBJ databases">
        <title>Genomic Encyclopedia of Type Strains, Phase IV (KMG-IV): sequencing the most valuable type-strain genomes for metagenomic binning, comparative biology and taxonomic classification.</title>
        <authorList>
            <person name="Goeker M."/>
        </authorList>
    </citation>
    <scope>NUCLEOTIDE SEQUENCE [LARGE SCALE GENOMIC DNA]</scope>
    <source>
        <strain evidence="3 4">DSM 21153</strain>
    </source>
</reference>
<dbReference type="Pfam" id="PF05545">
    <property type="entry name" value="FixQ"/>
    <property type="match status" value="1"/>
</dbReference>
<name>A0A4R1YXM7_9RHOB</name>
<keyword evidence="4" id="KW-1185">Reference proteome</keyword>
<evidence type="ECO:0000256" key="2">
    <source>
        <dbReference type="SAM" id="Phobius"/>
    </source>
</evidence>
<evidence type="ECO:0000313" key="4">
    <source>
        <dbReference type="Proteomes" id="UP000295277"/>
    </source>
</evidence>
<accession>A0A4R1YXM7</accession>
<sequence length="70" mass="8067">METYTAMRAFADSWMLLFLTLFFVGVIFWALRPGSARVHRDSADIPFRHDNEPAPSRDADEAARHKEART</sequence>
<feature type="region of interest" description="Disordered" evidence="1">
    <location>
        <begin position="42"/>
        <end position="70"/>
    </location>
</feature>
<evidence type="ECO:0000256" key="1">
    <source>
        <dbReference type="SAM" id="MobiDB-lite"/>
    </source>
</evidence>
<dbReference type="Proteomes" id="UP000295277">
    <property type="component" value="Unassembled WGS sequence"/>
</dbReference>
<feature type="transmembrane region" description="Helical" evidence="2">
    <location>
        <begin position="14"/>
        <end position="31"/>
    </location>
</feature>
<keyword evidence="2" id="KW-1133">Transmembrane helix</keyword>
<dbReference type="EMBL" id="SLVM01000006">
    <property type="protein sequence ID" value="TCM85756.1"/>
    <property type="molecule type" value="Genomic_DNA"/>
</dbReference>
<comment type="caution">
    <text evidence="3">The sequence shown here is derived from an EMBL/GenBank/DDBJ whole genome shotgun (WGS) entry which is preliminary data.</text>
</comment>
<organism evidence="3 4">
    <name type="scientific">Rhodovulum steppense</name>
    <dbReference type="NCBI Taxonomy" id="540251"/>
    <lineage>
        <taxon>Bacteria</taxon>
        <taxon>Pseudomonadati</taxon>
        <taxon>Pseudomonadota</taxon>
        <taxon>Alphaproteobacteria</taxon>
        <taxon>Rhodobacterales</taxon>
        <taxon>Paracoccaceae</taxon>
        <taxon>Rhodovulum</taxon>
    </lineage>
</organism>
<keyword evidence="2" id="KW-0812">Transmembrane</keyword>
<dbReference type="RefSeq" id="WP_132694035.1">
    <property type="nucleotide sequence ID" value="NZ_SLVM01000006.1"/>
</dbReference>
<gene>
    <name evidence="3" type="ORF">EV216_10656</name>
</gene>
<dbReference type="InterPro" id="IPR008621">
    <property type="entry name" value="Cbb3-typ_cyt_oxidase_comp"/>
</dbReference>
<keyword evidence="2" id="KW-0472">Membrane</keyword>
<evidence type="ECO:0000313" key="3">
    <source>
        <dbReference type="EMBL" id="TCM85756.1"/>
    </source>
</evidence>
<dbReference type="CDD" id="cd01324">
    <property type="entry name" value="cbb3_Oxidase_CcoQ"/>
    <property type="match status" value="1"/>
</dbReference>
<dbReference type="OrthoDB" id="9801588at2"/>